<evidence type="ECO:0000256" key="6">
    <source>
        <dbReference type="ARBA" id="ARBA00023180"/>
    </source>
</evidence>
<evidence type="ECO:0000313" key="9">
    <source>
        <dbReference type="EMBL" id="RXH79552.1"/>
    </source>
</evidence>
<protein>
    <submittedName>
        <fullName evidence="9">Uncharacterized protein</fullName>
    </submittedName>
</protein>
<keyword evidence="5" id="KW-0378">Hydrolase</keyword>
<accession>A0A498IBM4</accession>
<dbReference type="AlphaFoldDB" id="A0A498IBM4"/>
<evidence type="ECO:0000256" key="1">
    <source>
        <dbReference type="ARBA" id="ARBA00007469"/>
    </source>
</evidence>
<dbReference type="SUPFAM" id="SSF55895">
    <property type="entry name" value="Ribonuclease Rh-like"/>
    <property type="match status" value="1"/>
</dbReference>
<keyword evidence="10" id="KW-1185">Reference proteome</keyword>
<evidence type="ECO:0000256" key="5">
    <source>
        <dbReference type="ARBA" id="ARBA00022801"/>
    </source>
</evidence>
<name>A0A498IBM4_MALDO</name>
<organism evidence="9 10">
    <name type="scientific">Malus domestica</name>
    <name type="common">Apple</name>
    <name type="synonym">Pyrus malus</name>
    <dbReference type="NCBI Taxonomy" id="3750"/>
    <lineage>
        <taxon>Eukaryota</taxon>
        <taxon>Viridiplantae</taxon>
        <taxon>Streptophyta</taxon>
        <taxon>Embryophyta</taxon>
        <taxon>Tracheophyta</taxon>
        <taxon>Spermatophyta</taxon>
        <taxon>Magnoliopsida</taxon>
        <taxon>eudicotyledons</taxon>
        <taxon>Gunneridae</taxon>
        <taxon>Pentapetalae</taxon>
        <taxon>rosids</taxon>
        <taxon>fabids</taxon>
        <taxon>Rosales</taxon>
        <taxon>Rosaceae</taxon>
        <taxon>Amygdaloideae</taxon>
        <taxon>Maleae</taxon>
        <taxon>Malus</taxon>
    </lineage>
</organism>
<evidence type="ECO:0000256" key="3">
    <source>
        <dbReference type="ARBA" id="ARBA00022729"/>
    </source>
</evidence>
<dbReference type="InterPro" id="IPR033130">
    <property type="entry name" value="RNase_T2_His_AS_2"/>
</dbReference>
<comment type="similarity">
    <text evidence="1 8">Belongs to the RNase T2 family.</text>
</comment>
<evidence type="ECO:0000256" key="8">
    <source>
        <dbReference type="RuleBase" id="RU004328"/>
    </source>
</evidence>
<dbReference type="GO" id="GO:0033897">
    <property type="term" value="F:ribonuclease T2 activity"/>
    <property type="evidence" value="ECO:0007669"/>
    <property type="project" value="InterPro"/>
</dbReference>
<keyword evidence="6" id="KW-0325">Glycoprotein</keyword>
<evidence type="ECO:0000256" key="4">
    <source>
        <dbReference type="ARBA" id="ARBA00022759"/>
    </source>
</evidence>
<reference evidence="9 10" key="1">
    <citation type="submission" date="2018-10" db="EMBL/GenBank/DDBJ databases">
        <title>A high-quality apple genome assembly.</title>
        <authorList>
            <person name="Hu J."/>
        </authorList>
    </citation>
    <scope>NUCLEOTIDE SEQUENCE [LARGE SCALE GENOMIC DNA]</scope>
    <source>
        <strain evidence="10">cv. HFTH1</strain>
        <tissue evidence="9">Young leaf</tissue>
    </source>
</reference>
<evidence type="ECO:0000256" key="7">
    <source>
        <dbReference type="ARBA" id="ARBA00023239"/>
    </source>
</evidence>
<dbReference type="Proteomes" id="UP000290289">
    <property type="component" value="Chromosome 13"/>
</dbReference>
<dbReference type="GO" id="GO:0003723">
    <property type="term" value="F:RNA binding"/>
    <property type="evidence" value="ECO:0007669"/>
    <property type="project" value="InterPro"/>
</dbReference>
<keyword evidence="2" id="KW-0540">Nuclease</keyword>
<dbReference type="GO" id="GO:0005576">
    <property type="term" value="C:extracellular region"/>
    <property type="evidence" value="ECO:0007669"/>
    <property type="project" value="TreeGrafter"/>
</dbReference>
<sequence>MELQCSFNERTHYQTTFFSKSFFTKKFTKRSADLFHSRLFSQHSRLFSQQLFFKAQQYQTSPKSLTVIPTVSSTNLRYIIIKQPNHWSISELLSSLDKNWPSLKCPSNDGYGFWSHEWEKHGTCSESELDQKEYFEAALKLKKNIESIVEAMKEGAGYTPGIECNNYSAGNSQLYQVYLCVHTSGKTSLSVLSFQRKDVLLKFIISH</sequence>
<dbReference type="PANTHER" id="PTHR11240">
    <property type="entry name" value="RIBONUCLEASE T2"/>
    <property type="match status" value="1"/>
</dbReference>
<keyword evidence="4" id="KW-0255">Endonuclease</keyword>
<keyword evidence="3" id="KW-0732">Signal</keyword>
<dbReference type="Gene3D" id="3.90.730.10">
    <property type="entry name" value="Ribonuclease T2-like"/>
    <property type="match status" value="1"/>
</dbReference>
<dbReference type="PROSITE" id="PS00531">
    <property type="entry name" value="RNASE_T2_2"/>
    <property type="match status" value="1"/>
</dbReference>
<dbReference type="PANTHER" id="PTHR11240:SF75">
    <property type="entry name" value="RIBONUCLEASE 3"/>
    <property type="match status" value="1"/>
</dbReference>
<dbReference type="GO" id="GO:0016787">
    <property type="term" value="F:hydrolase activity"/>
    <property type="evidence" value="ECO:0007669"/>
    <property type="project" value="UniProtKB-KW"/>
</dbReference>
<gene>
    <name evidence="9" type="ORF">DVH24_040699</name>
</gene>
<proteinExistence type="inferred from homology"/>
<evidence type="ECO:0000256" key="2">
    <source>
        <dbReference type="ARBA" id="ARBA00022722"/>
    </source>
</evidence>
<dbReference type="InterPro" id="IPR001568">
    <property type="entry name" value="RNase_T2-like"/>
</dbReference>
<evidence type="ECO:0000313" key="10">
    <source>
        <dbReference type="Proteomes" id="UP000290289"/>
    </source>
</evidence>
<comment type="caution">
    <text evidence="9">The sequence shown here is derived from an EMBL/GenBank/DDBJ whole genome shotgun (WGS) entry which is preliminary data.</text>
</comment>
<keyword evidence="7" id="KW-0456">Lyase</keyword>
<dbReference type="GO" id="GO:0006401">
    <property type="term" value="P:RNA catabolic process"/>
    <property type="evidence" value="ECO:0007669"/>
    <property type="project" value="TreeGrafter"/>
</dbReference>
<dbReference type="EMBL" id="RDQH01000339">
    <property type="protein sequence ID" value="RXH79552.1"/>
    <property type="molecule type" value="Genomic_DNA"/>
</dbReference>
<dbReference type="InterPro" id="IPR036430">
    <property type="entry name" value="RNase_T2-like_sf"/>
</dbReference>
<dbReference type="Pfam" id="PF00445">
    <property type="entry name" value="Ribonuclease_T2"/>
    <property type="match status" value="1"/>
</dbReference>